<dbReference type="InterPro" id="IPR043130">
    <property type="entry name" value="CDP-OH_PTrfase_TM_dom"/>
</dbReference>
<feature type="transmembrane region" description="Helical" evidence="3">
    <location>
        <begin position="71"/>
        <end position="88"/>
    </location>
</feature>
<evidence type="ECO:0000313" key="4">
    <source>
        <dbReference type="EMBL" id="SFU41754.1"/>
    </source>
</evidence>
<keyword evidence="5" id="KW-1185">Reference proteome</keyword>
<protein>
    <submittedName>
        <fullName evidence="4">Phosphatidylglycerophosphate synthase</fullName>
    </submittedName>
</protein>
<dbReference type="PROSITE" id="PS00379">
    <property type="entry name" value="CDP_ALCOHOL_P_TRANSF"/>
    <property type="match status" value="1"/>
</dbReference>
<evidence type="ECO:0000256" key="1">
    <source>
        <dbReference type="ARBA" id="ARBA00022679"/>
    </source>
</evidence>
<dbReference type="RefSeq" id="WP_089792940.1">
    <property type="nucleotide sequence ID" value="NZ_FPBP01000002.1"/>
</dbReference>
<dbReference type="GO" id="GO:0016020">
    <property type="term" value="C:membrane"/>
    <property type="evidence" value="ECO:0007669"/>
    <property type="project" value="InterPro"/>
</dbReference>
<feature type="transmembrane region" description="Helical" evidence="3">
    <location>
        <begin position="212"/>
        <end position="234"/>
    </location>
</feature>
<sequence length="243" mass="26672">MASRLAGRYNPVLLELMTGFIALTIASLTLWFWLEASPVVPLAAIVAFMVLAGLVLYYIPDRSRWLGWANRITLARGILIAMLAGALADPRLLDSHSLPLVSLATLALLLDGVDGWIARRTRTDSLFGAYFDMELDAFFILVLCLALMVLGKVGPWVVLIGAMRYVFVMVGLRLTWLQQPLPPSQRRKAVCVWQVTALMLALLPMIDATTAAWLAATALAGLAGSFGRDVGWLYRHARACPFD</sequence>
<gene>
    <name evidence="4" type="ORF">SAMN04487955_102137</name>
</gene>
<feature type="transmembrane region" description="Helical" evidence="3">
    <location>
        <begin position="12"/>
        <end position="33"/>
    </location>
</feature>
<keyword evidence="3" id="KW-1133">Transmembrane helix</keyword>
<keyword evidence="3" id="KW-0812">Transmembrane</keyword>
<organism evidence="4 5">
    <name type="scientific">Halomonas korlensis</name>
    <dbReference type="NCBI Taxonomy" id="463301"/>
    <lineage>
        <taxon>Bacteria</taxon>
        <taxon>Pseudomonadati</taxon>
        <taxon>Pseudomonadota</taxon>
        <taxon>Gammaproteobacteria</taxon>
        <taxon>Oceanospirillales</taxon>
        <taxon>Halomonadaceae</taxon>
        <taxon>Halomonas</taxon>
    </lineage>
</organism>
<evidence type="ECO:0000256" key="3">
    <source>
        <dbReference type="SAM" id="Phobius"/>
    </source>
</evidence>
<keyword evidence="1 2" id="KW-0808">Transferase</keyword>
<dbReference type="InterPro" id="IPR048254">
    <property type="entry name" value="CDP_ALCOHOL_P_TRANSF_CS"/>
</dbReference>
<feature type="transmembrane region" description="Helical" evidence="3">
    <location>
        <begin position="100"/>
        <end position="117"/>
    </location>
</feature>
<name>A0A1I7FZX8_9GAMM</name>
<dbReference type="AlphaFoldDB" id="A0A1I7FZX8"/>
<feature type="transmembrane region" description="Helical" evidence="3">
    <location>
        <begin position="39"/>
        <end position="59"/>
    </location>
</feature>
<accession>A0A1I7FZX8</accession>
<comment type="similarity">
    <text evidence="2">Belongs to the CDP-alcohol phosphatidyltransferase class-I family.</text>
</comment>
<keyword evidence="3" id="KW-0472">Membrane</keyword>
<dbReference type="EMBL" id="FPBP01000002">
    <property type="protein sequence ID" value="SFU41754.1"/>
    <property type="molecule type" value="Genomic_DNA"/>
</dbReference>
<dbReference type="GO" id="GO:0016780">
    <property type="term" value="F:phosphotransferase activity, for other substituted phosphate groups"/>
    <property type="evidence" value="ECO:0007669"/>
    <property type="project" value="InterPro"/>
</dbReference>
<evidence type="ECO:0000256" key="2">
    <source>
        <dbReference type="RuleBase" id="RU003750"/>
    </source>
</evidence>
<proteinExistence type="inferred from homology"/>
<dbReference type="InterPro" id="IPR000462">
    <property type="entry name" value="CDP-OH_P_trans"/>
</dbReference>
<evidence type="ECO:0000313" key="5">
    <source>
        <dbReference type="Proteomes" id="UP000198693"/>
    </source>
</evidence>
<dbReference type="OrthoDB" id="9782011at2"/>
<dbReference type="Pfam" id="PF01066">
    <property type="entry name" value="CDP-OH_P_transf"/>
    <property type="match status" value="1"/>
</dbReference>
<reference evidence="5" key="1">
    <citation type="submission" date="2016-10" db="EMBL/GenBank/DDBJ databases">
        <authorList>
            <person name="Varghese N."/>
            <person name="Submissions S."/>
        </authorList>
    </citation>
    <scope>NUCLEOTIDE SEQUENCE [LARGE SCALE GENOMIC DNA]</scope>
    <source>
        <strain evidence="5">CGMCC 1.6981</strain>
    </source>
</reference>
<dbReference type="GO" id="GO:0008654">
    <property type="term" value="P:phospholipid biosynthetic process"/>
    <property type="evidence" value="ECO:0007669"/>
    <property type="project" value="InterPro"/>
</dbReference>
<dbReference type="Proteomes" id="UP000198693">
    <property type="component" value="Unassembled WGS sequence"/>
</dbReference>
<feature type="transmembrane region" description="Helical" evidence="3">
    <location>
        <begin position="129"/>
        <end position="150"/>
    </location>
</feature>
<dbReference type="STRING" id="463301.SAMN04487955_102137"/>
<dbReference type="Gene3D" id="1.20.120.1760">
    <property type="match status" value="1"/>
</dbReference>